<keyword evidence="2" id="KW-1185">Reference proteome</keyword>
<name>A0ABS4K994_9CLOT</name>
<accession>A0ABS4K994</accession>
<proteinExistence type="predicted"/>
<organism evidence="1 2">
    <name type="scientific">Clostridium punense</name>
    <dbReference type="NCBI Taxonomy" id="1054297"/>
    <lineage>
        <taxon>Bacteria</taxon>
        <taxon>Bacillati</taxon>
        <taxon>Bacillota</taxon>
        <taxon>Clostridia</taxon>
        <taxon>Eubacteriales</taxon>
        <taxon>Clostridiaceae</taxon>
        <taxon>Clostridium</taxon>
    </lineage>
</organism>
<dbReference type="SUPFAM" id="SSF52540">
    <property type="entry name" value="P-loop containing nucleoside triphosphate hydrolases"/>
    <property type="match status" value="1"/>
</dbReference>
<gene>
    <name evidence="1" type="ORF">J2Z44_003752</name>
</gene>
<reference evidence="1 2" key="1">
    <citation type="submission" date="2021-03" db="EMBL/GenBank/DDBJ databases">
        <title>Genomic Encyclopedia of Type Strains, Phase IV (KMG-IV): sequencing the most valuable type-strain genomes for metagenomic binning, comparative biology and taxonomic classification.</title>
        <authorList>
            <person name="Goeker M."/>
        </authorList>
    </citation>
    <scope>NUCLEOTIDE SEQUENCE [LARGE SCALE GENOMIC DNA]</scope>
    <source>
        <strain evidence="1 2">DSM 28650</strain>
    </source>
</reference>
<sequence>MAKSETTKCSAVLEVFKKRFTAPFDIEINNQDDVLLNDTVPSFSFKYIDTTTNENIIIERKNLEKVLSQGERRALYILNIIYDIEALKIERKNVLIVADDVSDSFDYKNKYAIIEYLQEMCRESNFKLIILTHNFDFYRTMVSGLGSSLKPWMTIKNETGIEIKLPKYVYKNPFTEIKKSVISGSEKSLLTAIPFIRNIIEYTDSTTNEDYKKLTSLLHRKDDTESITISELINIYQNNIKTSQQIIIPNIHNRVYEVLYIQANDIINSNIEELDIENKIILSIAIRIMAEDLIIEAVKDKDGSMESINKVRDKNYCQTGKLIELYKQKFPSEYSIIKLLEEVNLMTSENIRINSFMFEPIIDMSINHLVVLYNEFIGLK</sequence>
<evidence type="ECO:0000313" key="1">
    <source>
        <dbReference type="EMBL" id="MBP2023910.1"/>
    </source>
</evidence>
<protein>
    <recommendedName>
        <fullName evidence="3">Protein CR006 P-loop domain-containing protein</fullName>
    </recommendedName>
</protein>
<comment type="caution">
    <text evidence="1">The sequence shown here is derived from an EMBL/GenBank/DDBJ whole genome shotgun (WGS) entry which is preliminary data.</text>
</comment>
<evidence type="ECO:0008006" key="3">
    <source>
        <dbReference type="Google" id="ProtNLM"/>
    </source>
</evidence>
<dbReference type="InterPro" id="IPR027417">
    <property type="entry name" value="P-loop_NTPase"/>
</dbReference>
<dbReference type="Gene3D" id="3.40.50.300">
    <property type="entry name" value="P-loop containing nucleotide triphosphate hydrolases"/>
    <property type="match status" value="1"/>
</dbReference>
<dbReference type="Proteomes" id="UP001519308">
    <property type="component" value="Unassembled WGS sequence"/>
</dbReference>
<dbReference type="RefSeq" id="WP_209649914.1">
    <property type="nucleotide sequence ID" value="NZ_JAGGLL010000041.1"/>
</dbReference>
<dbReference type="EMBL" id="JAGGLL010000041">
    <property type="protein sequence ID" value="MBP2023910.1"/>
    <property type="molecule type" value="Genomic_DNA"/>
</dbReference>
<evidence type="ECO:0000313" key="2">
    <source>
        <dbReference type="Proteomes" id="UP001519308"/>
    </source>
</evidence>